<comment type="caution">
    <text evidence="3">The sequence shown here is derived from an EMBL/GenBank/DDBJ whole genome shotgun (WGS) entry which is preliminary data.</text>
</comment>
<evidence type="ECO:0000259" key="2">
    <source>
        <dbReference type="Pfam" id="PF25527"/>
    </source>
</evidence>
<evidence type="ECO:0000256" key="1">
    <source>
        <dbReference type="SAM" id="MobiDB-lite"/>
    </source>
</evidence>
<feature type="region of interest" description="Disordered" evidence="1">
    <location>
        <begin position="293"/>
        <end position="368"/>
    </location>
</feature>
<feature type="domain" description="ZMIZ1/ZMIZ2 GBD-like" evidence="2">
    <location>
        <begin position="392"/>
        <end position="479"/>
    </location>
</feature>
<feature type="compositionally biased region" description="Polar residues" evidence="1">
    <location>
        <begin position="198"/>
        <end position="224"/>
    </location>
</feature>
<dbReference type="InterPro" id="IPR057847">
    <property type="entry name" value="ZMIZ1/ZMIZ2_GBD-like"/>
</dbReference>
<organism evidence="3 4">
    <name type="scientific">Rhizopus stolonifer</name>
    <name type="common">Rhizopus nigricans</name>
    <dbReference type="NCBI Taxonomy" id="4846"/>
    <lineage>
        <taxon>Eukaryota</taxon>
        <taxon>Fungi</taxon>
        <taxon>Fungi incertae sedis</taxon>
        <taxon>Mucoromycota</taxon>
        <taxon>Mucoromycotina</taxon>
        <taxon>Mucoromycetes</taxon>
        <taxon>Mucorales</taxon>
        <taxon>Mucorineae</taxon>
        <taxon>Rhizopodaceae</taxon>
        <taxon>Rhizopus</taxon>
    </lineage>
</organism>
<dbReference type="Pfam" id="PF25527">
    <property type="entry name" value="GBD-like_ZMIZ1_ZMIZ2"/>
    <property type="match status" value="1"/>
</dbReference>
<feature type="compositionally biased region" description="Low complexity" evidence="1">
    <location>
        <begin position="351"/>
        <end position="360"/>
    </location>
</feature>
<gene>
    <name evidence="3" type="ORF">CU098_004116</name>
</gene>
<dbReference type="AlphaFoldDB" id="A0A367IVM1"/>
<protein>
    <recommendedName>
        <fullName evidence="2">ZMIZ1/ZMIZ2 GBD-like domain-containing protein</fullName>
    </recommendedName>
</protein>
<keyword evidence="4" id="KW-1185">Reference proteome</keyword>
<reference evidence="3 4" key="1">
    <citation type="journal article" date="2018" name="G3 (Bethesda)">
        <title>Phylogenetic and Phylogenomic Definition of Rhizopus Species.</title>
        <authorList>
            <person name="Gryganskyi A.P."/>
            <person name="Golan J."/>
            <person name="Dolatabadi S."/>
            <person name="Mondo S."/>
            <person name="Robb S."/>
            <person name="Idnurm A."/>
            <person name="Muszewska A."/>
            <person name="Steczkiewicz K."/>
            <person name="Masonjones S."/>
            <person name="Liao H.L."/>
            <person name="Gajdeczka M.T."/>
            <person name="Anike F."/>
            <person name="Vuek A."/>
            <person name="Anishchenko I.M."/>
            <person name="Voigt K."/>
            <person name="de Hoog G.S."/>
            <person name="Smith M.E."/>
            <person name="Heitman J."/>
            <person name="Vilgalys R."/>
            <person name="Stajich J.E."/>
        </authorList>
    </citation>
    <scope>NUCLEOTIDE SEQUENCE [LARGE SCALE GENOMIC DNA]</scope>
    <source>
        <strain evidence="3 4">LSU 92-RS-03</strain>
    </source>
</reference>
<dbReference type="STRING" id="4846.A0A367IVM1"/>
<dbReference type="Proteomes" id="UP000253551">
    <property type="component" value="Unassembled WGS sequence"/>
</dbReference>
<dbReference type="EMBL" id="PJQM01005481">
    <property type="protein sequence ID" value="RCH81521.1"/>
    <property type="molecule type" value="Genomic_DNA"/>
</dbReference>
<evidence type="ECO:0000313" key="3">
    <source>
        <dbReference type="EMBL" id="RCH81521.1"/>
    </source>
</evidence>
<proteinExistence type="predicted"/>
<feature type="compositionally biased region" description="Polar residues" evidence="1">
    <location>
        <begin position="155"/>
        <end position="180"/>
    </location>
</feature>
<evidence type="ECO:0000313" key="4">
    <source>
        <dbReference type="Proteomes" id="UP000253551"/>
    </source>
</evidence>
<feature type="compositionally biased region" description="Low complexity" evidence="1">
    <location>
        <begin position="181"/>
        <end position="197"/>
    </location>
</feature>
<feature type="compositionally biased region" description="Low complexity" evidence="1">
    <location>
        <begin position="312"/>
        <end position="331"/>
    </location>
</feature>
<accession>A0A367IVM1</accession>
<feature type="compositionally biased region" description="Polar residues" evidence="1">
    <location>
        <begin position="334"/>
        <end position="350"/>
    </location>
</feature>
<sequence length="490" mass="55115">MSTFELGKALQTLGRHPIFSDKLIETQKVPEMCFSLKEIKQNLQNISSYGVACDDLFGWLSSNPRFDMNSGEALLECLSVLKESAGQYGAWSGLRIFKKVEEMCGVFDFEVQASIEKLHSELNILIKRDELLNQIASELAVATTETPNVELPKSHAQSISPRDQSKTPEPTNSSSEIVTNQVPVPTTQATQPTSQASLPTSQVPRSSPNTSSFLPAQGHTANHNQHQFSNQPWIQYPVFLQQQNGVPYSVPPSRYNVQASVQQAYHYPPYGQIFQNYETNRILPALLPNHMPQFSNVSQPPPLHYHANSVSTENTQTQNTGKKKNTSNQKKAVLSSQNKANISVQQNADTSSSEEQSSSSTKLLRPPVREAIDELKRKSKIGTDPKDLALYSRKTEDRIRPFNLIHGQDIMDKCFEVTKEDIDNLYSQRNKTANEDQPFPLVFMFTAWHTKSEKKMCWPDQVRADLNSSRLRLEKVSERVREKGGGFGML</sequence>
<feature type="region of interest" description="Disordered" evidence="1">
    <location>
        <begin position="144"/>
        <end position="224"/>
    </location>
</feature>
<name>A0A367IVM1_RHIST</name>